<keyword evidence="2" id="KW-1185">Reference proteome</keyword>
<evidence type="ECO:0000313" key="1">
    <source>
        <dbReference type="EMBL" id="KAL0577738.1"/>
    </source>
</evidence>
<proteinExistence type="predicted"/>
<gene>
    <name evidence="1" type="ORF">V5O48_004232</name>
</gene>
<dbReference type="SUPFAM" id="SSF51735">
    <property type="entry name" value="NAD(P)-binding Rossmann-fold domains"/>
    <property type="match status" value="1"/>
</dbReference>
<reference evidence="1 2" key="1">
    <citation type="submission" date="2024-02" db="EMBL/GenBank/DDBJ databases">
        <title>A draft genome for the cacao thread blight pathogen Marasmius crinis-equi.</title>
        <authorList>
            <person name="Cohen S.P."/>
            <person name="Baruah I.K."/>
            <person name="Amoako-Attah I."/>
            <person name="Bukari Y."/>
            <person name="Meinhardt L.W."/>
            <person name="Bailey B.A."/>
        </authorList>
    </citation>
    <scope>NUCLEOTIDE SEQUENCE [LARGE SCALE GENOMIC DNA]</scope>
    <source>
        <strain evidence="1 2">GH-76</strain>
    </source>
</reference>
<evidence type="ECO:0000313" key="2">
    <source>
        <dbReference type="Proteomes" id="UP001465976"/>
    </source>
</evidence>
<dbReference type="PANTHER" id="PTHR21089:SF1">
    <property type="entry name" value="BIFUNCTIONAL 3-DEHYDROQUINATE DEHYDRATASE_SHIKIMATE DEHYDROGENASE, CHLOROPLASTIC"/>
    <property type="match status" value="1"/>
</dbReference>
<name>A0ABR3FQP6_9AGAR</name>
<dbReference type="EMBL" id="JBAHYK010000140">
    <property type="protein sequence ID" value="KAL0577738.1"/>
    <property type="molecule type" value="Genomic_DNA"/>
</dbReference>
<sequence length="301" mass="32928">MPIKGAIIPYLDGIEPESKATGAVNTIVKVPSPNGRIRLIGTNTDILGVKNALLRSLRLQHPGWNISPQDQYPPGTGSAIVYGGGATTRSAVYALSSMGLHPIYLVNRDPREVKQVQDVFPELLSRDSLIHLRSPEEVEEYIVQSNSPPVLMVVGAIPAIKPVTKQERMVYTVASHVFTMPYDPSGSFNSTEETGSLPLPTRRLFLEMAYKPRVTPMLKVAAAHGWEVIEGIQAMIEQGYAQQRMWATGDASAVTGSDPSILGYYIERKARDLVVNMNDIIVSEIEVDRAAERLAAPPSRL</sequence>
<dbReference type="PANTHER" id="PTHR21089">
    <property type="entry name" value="SHIKIMATE DEHYDROGENASE"/>
    <property type="match status" value="1"/>
</dbReference>
<dbReference type="Gene3D" id="3.40.50.720">
    <property type="entry name" value="NAD(P)-binding Rossmann-like Domain"/>
    <property type="match status" value="1"/>
</dbReference>
<protein>
    <submittedName>
        <fullName evidence="1">Uncharacterized protein</fullName>
    </submittedName>
</protein>
<accession>A0ABR3FQP6</accession>
<organism evidence="1 2">
    <name type="scientific">Marasmius crinis-equi</name>
    <dbReference type="NCBI Taxonomy" id="585013"/>
    <lineage>
        <taxon>Eukaryota</taxon>
        <taxon>Fungi</taxon>
        <taxon>Dikarya</taxon>
        <taxon>Basidiomycota</taxon>
        <taxon>Agaricomycotina</taxon>
        <taxon>Agaricomycetes</taxon>
        <taxon>Agaricomycetidae</taxon>
        <taxon>Agaricales</taxon>
        <taxon>Marasmiineae</taxon>
        <taxon>Marasmiaceae</taxon>
        <taxon>Marasmius</taxon>
    </lineage>
</organism>
<comment type="caution">
    <text evidence="1">The sequence shown here is derived from an EMBL/GenBank/DDBJ whole genome shotgun (WGS) entry which is preliminary data.</text>
</comment>
<dbReference type="InterPro" id="IPR036291">
    <property type="entry name" value="NAD(P)-bd_dom_sf"/>
</dbReference>
<dbReference type="Proteomes" id="UP001465976">
    <property type="component" value="Unassembled WGS sequence"/>
</dbReference>
<dbReference type="InterPro" id="IPR022893">
    <property type="entry name" value="Shikimate_DH_fam"/>
</dbReference>
<dbReference type="InterPro" id="IPR046346">
    <property type="entry name" value="Aminoacid_DH-like_N_sf"/>
</dbReference>
<dbReference type="Gene3D" id="3.40.50.10860">
    <property type="entry name" value="Leucine Dehydrogenase, chain A, domain 1"/>
    <property type="match status" value="1"/>
</dbReference>
<dbReference type="SUPFAM" id="SSF53223">
    <property type="entry name" value="Aminoacid dehydrogenase-like, N-terminal domain"/>
    <property type="match status" value="1"/>
</dbReference>